<reference evidence="4" key="1">
    <citation type="submission" date="2015-12" db="EMBL/GenBank/DDBJ databases">
        <title>Update maize B73 reference genome by single molecule sequencing technologies.</title>
        <authorList>
            <consortium name="Maize Genome Sequencing Project"/>
            <person name="Ware D."/>
        </authorList>
    </citation>
    <scope>NUCLEOTIDE SEQUENCE [LARGE SCALE GENOMIC DNA]</scope>
    <source>
        <strain evidence="4">cv. B73</strain>
    </source>
</reference>
<dbReference type="InterPro" id="IPR045063">
    <property type="entry name" value="Dynamin_N"/>
</dbReference>
<protein>
    <recommendedName>
        <fullName evidence="2">Dynamin N-terminal domain-containing protein</fullName>
    </recommendedName>
</protein>
<dbReference type="InterPro" id="IPR027417">
    <property type="entry name" value="P-loop_NTPase"/>
</dbReference>
<feature type="domain" description="Dynamin N-terminal" evidence="2">
    <location>
        <begin position="29"/>
        <end position="61"/>
    </location>
</feature>
<reference evidence="3" key="2">
    <citation type="submission" date="2019-07" db="EMBL/GenBank/DDBJ databases">
        <authorList>
            <person name="Seetharam A."/>
            <person name="Woodhouse M."/>
            <person name="Cannon E."/>
        </authorList>
    </citation>
    <scope>NUCLEOTIDE SEQUENCE [LARGE SCALE GENOMIC DNA]</scope>
    <source>
        <strain evidence="3">cv. B73</strain>
    </source>
</reference>
<proteinExistence type="predicted"/>
<evidence type="ECO:0000313" key="4">
    <source>
        <dbReference type="Proteomes" id="UP000007305"/>
    </source>
</evidence>
<sequence length="76" mass="7923">MWLDASLPEDDDPSDETALRRPSTLLNAAALGNVGTGKSAVQNSLTGHPVLPTGENHATRIVGNPDAEESGVVVCW</sequence>
<dbReference type="FunCoup" id="A0A804MHS3">
    <property type="interactions" value="4"/>
</dbReference>
<feature type="region of interest" description="Disordered" evidence="1">
    <location>
        <begin position="36"/>
        <end position="62"/>
    </location>
</feature>
<dbReference type="InParanoid" id="A0A804MHS3"/>
<keyword evidence="4" id="KW-1185">Reference proteome</keyword>
<dbReference type="Proteomes" id="UP000007305">
    <property type="component" value="Chromosome 2"/>
</dbReference>
<evidence type="ECO:0000259" key="2">
    <source>
        <dbReference type="Pfam" id="PF00350"/>
    </source>
</evidence>
<dbReference type="EnsemblPlants" id="Zm00001eb086420_T001">
    <property type="protein sequence ID" value="Zm00001eb086420_P001"/>
    <property type="gene ID" value="Zm00001eb086420"/>
</dbReference>
<evidence type="ECO:0000313" key="3">
    <source>
        <dbReference type="EnsemblPlants" id="Zm00001eb086420_P001"/>
    </source>
</evidence>
<reference evidence="3" key="3">
    <citation type="submission" date="2021-05" db="UniProtKB">
        <authorList>
            <consortium name="EnsemblPlants"/>
        </authorList>
    </citation>
    <scope>IDENTIFICATION</scope>
    <source>
        <strain evidence="3">cv. B73</strain>
    </source>
</reference>
<dbReference type="Pfam" id="PF00350">
    <property type="entry name" value="Dynamin_N"/>
    <property type="match status" value="1"/>
</dbReference>
<dbReference type="AlphaFoldDB" id="A0A804MHS3"/>
<accession>A0A804MHS3</accession>
<dbReference type="SUPFAM" id="SSF52540">
    <property type="entry name" value="P-loop containing nucleoside triphosphate hydrolases"/>
    <property type="match status" value="1"/>
</dbReference>
<name>A0A804MHS3_MAIZE</name>
<dbReference type="Gramene" id="Zm00001eb086420_T001">
    <property type="protein sequence ID" value="Zm00001eb086420_P001"/>
    <property type="gene ID" value="Zm00001eb086420"/>
</dbReference>
<organism evidence="3 4">
    <name type="scientific">Zea mays</name>
    <name type="common">Maize</name>
    <dbReference type="NCBI Taxonomy" id="4577"/>
    <lineage>
        <taxon>Eukaryota</taxon>
        <taxon>Viridiplantae</taxon>
        <taxon>Streptophyta</taxon>
        <taxon>Embryophyta</taxon>
        <taxon>Tracheophyta</taxon>
        <taxon>Spermatophyta</taxon>
        <taxon>Magnoliopsida</taxon>
        <taxon>Liliopsida</taxon>
        <taxon>Poales</taxon>
        <taxon>Poaceae</taxon>
        <taxon>PACMAD clade</taxon>
        <taxon>Panicoideae</taxon>
        <taxon>Andropogonodae</taxon>
        <taxon>Andropogoneae</taxon>
        <taxon>Tripsacinae</taxon>
        <taxon>Zea</taxon>
    </lineage>
</organism>
<evidence type="ECO:0000256" key="1">
    <source>
        <dbReference type="SAM" id="MobiDB-lite"/>
    </source>
</evidence>